<dbReference type="EMBL" id="CAADFX010000212">
    <property type="protein sequence ID" value="VFK63421.1"/>
    <property type="molecule type" value="Genomic_DNA"/>
</dbReference>
<gene>
    <name evidence="2" type="ORF">BECKTUN1418D_GA0071000_12123</name>
    <name evidence="3" type="ORF">BECKTUN1418E_GA0071001_11823</name>
    <name evidence="1" type="ORF">BECKTUN1418F_GA0071002_11863</name>
</gene>
<organism evidence="1">
    <name type="scientific">Candidatus Kentrum sp. TUN</name>
    <dbReference type="NCBI Taxonomy" id="2126343"/>
    <lineage>
        <taxon>Bacteria</taxon>
        <taxon>Pseudomonadati</taxon>
        <taxon>Pseudomonadota</taxon>
        <taxon>Gammaproteobacteria</taxon>
        <taxon>Candidatus Kentrum</taxon>
    </lineage>
</organism>
<dbReference type="EMBL" id="CAADFV010000182">
    <property type="protein sequence ID" value="VFK68273.1"/>
    <property type="molecule type" value="Genomic_DNA"/>
</dbReference>
<name>A0A451A156_9GAMM</name>
<dbReference type="EMBL" id="CAADFY010000186">
    <property type="protein sequence ID" value="VFK59747.1"/>
    <property type="molecule type" value="Genomic_DNA"/>
</dbReference>
<evidence type="ECO:0000313" key="3">
    <source>
        <dbReference type="EMBL" id="VFK68273.1"/>
    </source>
</evidence>
<protein>
    <submittedName>
        <fullName evidence="1">Uncharacterized protein</fullName>
    </submittedName>
</protein>
<dbReference type="AlphaFoldDB" id="A0A451A156"/>
<proteinExistence type="predicted"/>
<evidence type="ECO:0000313" key="1">
    <source>
        <dbReference type="EMBL" id="VFK59747.1"/>
    </source>
</evidence>
<reference evidence="1" key="1">
    <citation type="submission" date="2019-02" db="EMBL/GenBank/DDBJ databases">
        <authorList>
            <person name="Gruber-Vodicka R. H."/>
            <person name="Seah K. B. B."/>
        </authorList>
    </citation>
    <scope>NUCLEOTIDE SEQUENCE</scope>
    <source>
        <strain evidence="2">BECK_BY1</strain>
        <strain evidence="3">BECK_BY2</strain>
        <strain evidence="1">BECK_BY3</strain>
    </source>
</reference>
<evidence type="ECO:0000313" key="2">
    <source>
        <dbReference type="EMBL" id="VFK63421.1"/>
    </source>
</evidence>
<accession>A0A451A156</accession>
<sequence>MNATGFMLEIHIPRVVFSRLYFIAFPIDYIFSSQIKGIGHR</sequence>